<dbReference type="OrthoDB" id="9775513at2"/>
<evidence type="ECO:0000256" key="3">
    <source>
        <dbReference type="ARBA" id="ARBA00022448"/>
    </source>
</evidence>
<name>A0A4Q0YT09_9GAMM</name>
<comment type="caution">
    <text evidence="13">The sequence shown here is derived from an EMBL/GenBank/DDBJ whole genome shotgun (WGS) entry which is preliminary data.</text>
</comment>
<keyword evidence="10" id="KW-0175">Coiled coil</keyword>
<keyword evidence="4 9" id="KW-1003">Cell membrane</keyword>
<dbReference type="InterPro" id="IPR006144">
    <property type="entry name" value="Secretion_HlyD_CS"/>
</dbReference>
<evidence type="ECO:0000256" key="9">
    <source>
        <dbReference type="RuleBase" id="RU365093"/>
    </source>
</evidence>
<dbReference type="NCBIfam" id="TIGR01843">
    <property type="entry name" value="type_I_hlyD"/>
    <property type="match status" value="1"/>
</dbReference>
<evidence type="ECO:0000259" key="12">
    <source>
        <dbReference type="Pfam" id="PF26002"/>
    </source>
</evidence>
<organism evidence="13 14">
    <name type="scientific">Veronia nyctiphanis</name>
    <dbReference type="NCBI Taxonomy" id="1278244"/>
    <lineage>
        <taxon>Bacteria</taxon>
        <taxon>Pseudomonadati</taxon>
        <taxon>Pseudomonadota</taxon>
        <taxon>Gammaproteobacteria</taxon>
        <taxon>Vibrionales</taxon>
        <taxon>Vibrionaceae</taxon>
        <taxon>Veronia</taxon>
    </lineage>
</organism>
<dbReference type="Pfam" id="PF25994">
    <property type="entry name" value="HH_AprE"/>
    <property type="match status" value="1"/>
</dbReference>
<dbReference type="PROSITE" id="PS00543">
    <property type="entry name" value="HLYD_FAMILY"/>
    <property type="match status" value="1"/>
</dbReference>
<evidence type="ECO:0000313" key="13">
    <source>
        <dbReference type="EMBL" id="RXJ73823.1"/>
    </source>
</evidence>
<dbReference type="PANTHER" id="PTHR30386:SF26">
    <property type="entry name" value="TRANSPORT PROTEIN COMB"/>
    <property type="match status" value="1"/>
</dbReference>
<reference evidence="13 14" key="1">
    <citation type="submission" date="2017-10" db="EMBL/GenBank/DDBJ databases">
        <title>Nyctiphanis sp. nov., isolated from the stomach of the euphausiid Nyctiphanes simplex (Hansen, 1911) in the Gulf of California.</title>
        <authorList>
            <person name="Gomez-Gil B."/>
            <person name="Aguilar-Mendez M."/>
            <person name="Lopez-Cortes A."/>
            <person name="Gomez-Gutierrez J."/>
            <person name="Roque A."/>
            <person name="Lang E."/>
            <person name="Gonzalez-Castillo A."/>
        </authorList>
    </citation>
    <scope>NUCLEOTIDE SEQUENCE [LARGE SCALE GENOMIC DNA]</scope>
    <source>
        <strain evidence="13 14">CAIM 600</strain>
    </source>
</reference>
<dbReference type="GO" id="GO:0009306">
    <property type="term" value="P:protein secretion"/>
    <property type="evidence" value="ECO:0007669"/>
    <property type="project" value="InterPro"/>
</dbReference>
<evidence type="ECO:0000256" key="2">
    <source>
        <dbReference type="ARBA" id="ARBA00009477"/>
    </source>
</evidence>
<evidence type="ECO:0000256" key="10">
    <source>
        <dbReference type="SAM" id="Coils"/>
    </source>
</evidence>
<dbReference type="InterPro" id="IPR010129">
    <property type="entry name" value="T1SS_HlyD"/>
</dbReference>
<dbReference type="AlphaFoldDB" id="A0A4Q0YT09"/>
<dbReference type="EMBL" id="PEIB01000006">
    <property type="protein sequence ID" value="RXJ73823.1"/>
    <property type="molecule type" value="Genomic_DNA"/>
</dbReference>
<keyword evidence="3 9" id="KW-0813">Transport</keyword>
<keyword evidence="8 9" id="KW-0472">Membrane</keyword>
<dbReference type="PANTHER" id="PTHR30386">
    <property type="entry name" value="MEMBRANE FUSION SUBUNIT OF EMRAB-TOLC MULTIDRUG EFFLUX PUMP"/>
    <property type="match status" value="1"/>
</dbReference>
<feature type="domain" description="AprE-like long alpha-helical hairpin" evidence="11">
    <location>
        <begin position="148"/>
        <end position="302"/>
    </location>
</feature>
<feature type="transmembrane region" description="Helical" evidence="9">
    <location>
        <begin position="29"/>
        <end position="47"/>
    </location>
</feature>
<evidence type="ECO:0000256" key="1">
    <source>
        <dbReference type="ARBA" id="ARBA00004377"/>
    </source>
</evidence>
<keyword evidence="7 9" id="KW-1133">Transmembrane helix</keyword>
<proteinExistence type="inferred from homology"/>
<keyword evidence="6 9" id="KW-0812">Transmembrane</keyword>
<dbReference type="InterPro" id="IPR050739">
    <property type="entry name" value="MFP"/>
</dbReference>
<feature type="coiled-coil region" evidence="10">
    <location>
        <begin position="167"/>
        <end position="215"/>
    </location>
</feature>
<protein>
    <recommendedName>
        <fullName evidence="9">Membrane fusion protein (MFP) family protein</fullName>
    </recommendedName>
</protein>
<keyword evidence="5 9" id="KW-0997">Cell inner membrane</keyword>
<evidence type="ECO:0000256" key="4">
    <source>
        <dbReference type="ARBA" id="ARBA00022475"/>
    </source>
</evidence>
<comment type="similarity">
    <text evidence="2 9">Belongs to the membrane fusion protein (MFP) (TC 8.A.1) family.</text>
</comment>
<evidence type="ECO:0000256" key="7">
    <source>
        <dbReference type="ARBA" id="ARBA00022989"/>
    </source>
</evidence>
<dbReference type="InterPro" id="IPR058781">
    <property type="entry name" value="HH_AprE-like"/>
</dbReference>
<dbReference type="Gene3D" id="2.40.30.170">
    <property type="match status" value="1"/>
</dbReference>
<dbReference type="InterPro" id="IPR058982">
    <property type="entry name" value="Beta-barrel_AprE"/>
</dbReference>
<dbReference type="Gene3D" id="2.40.50.100">
    <property type="match status" value="1"/>
</dbReference>
<comment type="subcellular location">
    <subcellularLocation>
        <location evidence="1 9">Cell inner membrane</location>
        <topology evidence="1 9">Single-pass membrane protein</topology>
    </subcellularLocation>
</comment>
<dbReference type="PRINTS" id="PR01490">
    <property type="entry name" value="RTXTOXIND"/>
</dbReference>
<dbReference type="GO" id="GO:0005886">
    <property type="term" value="C:plasma membrane"/>
    <property type="evidence" value="ECO:0007669"/>
    <property type="project" value="UniProtKB-SubCell"/>
</dbReference>
<feature type="domain" description="AprE-like beta-barrel" evidence="12">
    <location>
        <begin position="345"/>
        <end position="439"/>
    </location>
</feature>
<evidence type="ECO:0000256" key="6">
    <source>
        <dbReference type="ARBA" id="ARBA00022692"/>
    </source>
</evidence>
<keyword evidence="14" id="KW-1185">Reference proteome</keyword>
<accession>A0A4Q0YT09</accession>
<dbReference type="Pfam" id="PF26002">
    <property type="entry name" value="Beta-barrel_AprE"/>
    <property type="match status" value="1"/>
</dbReference>
<dbReference type="RefSeq" id="WP_129121755.1">
    <property type="nucleotide sequence ID" value="NZ_PEIB01000006.1"/>
</dbReference>
<sequence length="462" mass="51690">MKRKYAKDIEMADDIYGAILSTSPVQYRIVIWGVFAFFVVMLIWAHFASLDQVTRGSGKVIPSSKIQTIQSLDGGVLEEMLVREGDAVKKGQVVAVIDDTRVQSDLAQQDEEKDSLQANITRINFELDSIVIADKKGGGRDISISITEVVFNEALVKEQPKLVARQQQEYESRLKQLKTKLAISDKQIKQKRIQIREVDTKLKTLTKSLKSIREEIAIAEPMVKRGIEPEINQIQRKRQESDISGEIQTMKLQKPRLIAAIEEAEITRIEHAQTFISAARAELDESETRLARIVEARVGTSDKVNRALVRAPVTGKVKTIYFNTEGGVVRPGEDVMEIVPSEDKLLVEAKINPKDIAFLRPGLEAVVKVTAYDFTRYGGLTGTLDHISADTTTDEEGNSFYIVRISTDASAFKRKTSESSNNNMQIIPGMTTSVDIITGKRTVLEYLLNPILRAKESALRER</sequence>
<evidence type="ECO:0000259" key="11">
    <source>
        <dbReference type="Pfam" id="PF25994"/>
    </source>
</evidence>
<dbReference type="Proteomes" id="UP000290287">
    <property type="component" value="Unassembled WGS sequence"/>
</dbReference>
<gene>
    <name evidence="13" type="ORF">CS022_07455</name>
</gene>
<evidence type="ECO:0000256" key="8">
    <source>
        <dbReference type="ARBA" id="ARBA00023136"/>
    </source>
</evidence>
<evidence type="ECO:0000256" key="5">
    <source>
        <dbReference type="ARBA" id="ARBA00022519"/>
    </source>
</evidence>
<evidence type="ECO:0000313" key="14">
    <source>
        <dbReference type="Proteomes" id="UP000290287"/>
    </source>
</evidence>